<evidence type="ECO:0000313" key="2">
    <source>
        <dbReference type="EMBL" id="KAF2820795.1"/>
    </source>
</evidence>
<name>A0A6A6ZKL8_9PLEO</name>
<keyword evidence="1" id="KW-0732">Signal</keyword>
<keyword evidence="3" id="KW-1185">Reference proteome</keyword>
<reference evidence="2" key="1">
    <citation type="journal article" date="2020" name="Stud. Mycol.">
        <title>101 Dothideomycetes genomes: a test case for predicting lifestyles and emergence of pathogens.</title>
        <authorList>
            <person name="Haridas S."/>
            <person name="Albert R."/>
            <person name="Binder M."/>
            <person name="Bloem J."/>
            <person name="Labutti K."/>
            <person name="Salamov A."/>
            <person name="Andreopoulos B."/>
            <person name="Baker S."/>
            <person name="Barry K."/>
            <person name="Bills G."/>
            <person name="Bluhm B."/>
            <person name="Cannon C."/>
            <person name="Castanera R."/>
            <person name="Culley D."/>
            <person name="Daum C."/>
            <person name="Ezra D."/>
            <person name="Gonzalez J."/>
            <person name="Henrissat B."/>
            <person name="Kuo A."/>
            <person name="Liang C."/>
            <person name="Lipzen A."/>
            <person name="Lutzoni F."/>
            <person name="Magnuson J."/>
            <person name="Mondo S."/>
            <person name="Nolan M."/>
            <person name="Ohm R."/>
            <person name="Pangilinan J."/>
            <person name="Park H.-J."/>
            <person name="Ramirez L."/>
            <person name="Alfaro M."/>
            <person name="Sun H."/>
            <person name="Tritt A."/>
            <person name="Yoshinaga Y."/>
            <person name="Zwiers L.-H."/>
            <person name="Turgeon B."/>
            <person name="Goodwin S."/>
            <person name="Spatafora J."/>
            <person name="Crous P."/>
            <person name="Grigoriev I."/>
        </authorList>
    </citation>
    <scope>NUCLEOTIDE SEQUENCE</scope>
    <source>
        <strain evidence="2">CBS 113818</strain>
    </source>
</reference>
<accession>A0A6A6ZKL8</accession>
<gene>
    <name evidence="2" type="ORF">CC86DRAFT_427631</name>
</gene>
<sequence>MHFSLAKACITLLAFGQALSIARAYPGQPSTILDLNLPRHDNQLSERNDDEIAVERRAVVPALTNWGQELGTTWSGFLKEPANSEWTEDTIDEYAVSAWKQTQSGSNPLPILVAALWVPRVGVYLGTVPHGTPSGSSMSAQVQMDSRIRTQAPLLWRQTEHRTYKDTSKWHAEDMAMFVYEREEKPTGTKYPTSYMVVYGQYEQGDKVGPKPPCRGVNQAGKGIDPACRDVLKELGVTVIWC</sequence>
<dbReference type="EMBL" id="MU006239">
    <property type="protein sequence ID" value="KAF2820795.1"/>
    <property type="molecule type" value="Genomic_DNA"/>
</dbReference>
<evidence type="ECO:0000313" key="3">
    <source>
        <dbReference type="Proteomes" id="UP000799424"/>
    </source>
</evidence>
<feature type="chain" id="PRO_5025457989" evidence="1">
    <location>
        <begin position="25"/>
        <end position="242"/>
    </location>
</feature>
<evidence type="ECO:0000256" key="1">
    <source>
        <dbReference type="SAM" id="SignalP"/>
    </source>
</evidence>
<dbReference type="OrthoDB" id="3794114at2759"/>
<feature type="signal peptide" evidence="1">
    <location>
        <begin position="1"/>
        <end position="24"/>
    </location>
</feature>
<dbReference type="AlphaFoldDB" id="A0A6A6ZKL8"/>
<protein>
    <submittedName>
        <fullName evidence="2">Uncharacterized protein</fullName>
    </submittedName>
</protein>
<dbReference type="Proteomes" id="UP000799424">
    <property type="component" value="Unassembled WGS sequence"/>
</dbReference>
<organism evidence="2 3">
    <name type="scientific">Ophiobolus disseminans</name>
    <dbReference type="NCBI Taxonomy" id="1469910"/>
    <lineage>
        <taxon>Eukaryota</taxon>
        <taxon>Fungi</taxon>
        <taxon>Dikarya</taxon>
        <taxon>Ascomycota</taxon>
        <taxon>Pezizomycotina</taxon>
        <taxon>Dothideomycetes</taxon>
        <taxon>Pleosporomycetidae</taxon>
        <taxon>Pleosporales</taxon>
        <taxon>Pleosporineae</taxon>
        <taxon>Phaeosphaeriaceae</taxon>
        <taxon>Ophiobolus</taxon>
    </lineage>
</organism>
<proteinExistence type="predicted"/>